<evidence type="ECO:0000259" key="6">
    <source>
        <dbReference type="SMART" id="SM00893"/>
    </source>
</evidence>
<keyword evidence="5" id="KW-0249">Electron transport</keyword>
<evidence type="ECO:0000256" key="3">
    <source>
        <dbReference type="ARBA" id="ARBA00022630"/>
    </source>
</evidence>
<keyword evidence="4" id="KW-0274">FAD</keyword>
<dbReference type="AlphaFoldDB" id="E6QMT0"/>
<evidence type="ECO:0000256" key="1">
    <source>
        <dbReference type="ARBA" id="ARBA00005817"/>
    </source>
</evidence>
<dbReference type="InterPro" id="IPR014730">
    <property type="entry name" value="ETF_a/b_N"/>
</dbReference>
<sequence length="329" mass="34166">MSGVIVFLESKSGELSRISREAIAAGASLAASLNTSLDLAMVGAPTDASFHSLGGSTGASARAVYAIEHPLLAHYTSDAYTAACAQLLAHVQPDLVIFPHTYQVRDFAPRLATRLGRALIGDVTAIHAEGSEVTFTRQLFQGKLNGLYRAQSPAPCLVSVQAGAFRAEAPQPTSAAIQAFRPEIAADSIRTTPGDPFRAAAQTVDLASASILVSVGRGIKDEANLPLVQELATALGAELAASRPICDAGWLPMERQVGSSGQTVAPKLYLAVGISGAIQHLVGMKASQCIVAINKDEHAPIFEVADYGIVGDLFEVVPALTAAVRKASA</sequence>
<dbReference type="Pfam" id="PF00766">
    <property type="entry name" value="ETF_alpha"/>
    <property type="match status" value="1"/>
</dbReference>
<dbReference type="SMART" id="SM00893">
    <property type="entry name" value="ETF"/>
    <property type="match status" value="1"/>
</dbReference>
<dbReference type="PANTHER" id="PTHR43153:SF1">
    <property type="entry name" value="ELECTRON TRANSFER FLAVOPROTEIN SUBUNIT ALPHA, MITOCHONDRIAL"/>
    <property type="match status" value="1"/>
</dbReference>
<evidence type="ECO:0000256" key="2">
    <source>
        <dbReference type="ARBA" id="ARBA00022448"/>
    </source>
</evidence>
<dbReference type="GO" id="GO:0009055">
    <property type="term" value="F:electron transfer activity"/>
    <property type="evidence" value="ECO:0007669"/>
    <property type="project" value="InterPro"/>
</dbReference>
<keyword evidence="2" id="KW-0813">Transport</keyword>
<name>E6QMT0_9ZZZZ</name>
<dbReference type="InterPro" id="IPR014731">
    <property type="entry name" value="ETF_asu_C"/>
</dbReference>
<dbReference type="SUPFAM" id="SSF52467">
    <property type="entry name" value="DHS-like NAD/FAD-binding domain"/>
    <property type="match status" value="1"/>
</dbReference>
<evidence type="ECO:0000313" key="7">
    <source>
        <dbReference type="EMBL" id="CBI08551.1"/>
    </source>
</evidence>
<gene>
    <name evidence="7" type="primary">etfA</name>
    <name evidence="7" type="ORF">CARN6_2030</name>
</gene>
<dbReference type="FunFam" id="3.40.50.1220:FF:000001">
    <property type="entry name" value="Electron transfer flavoprotein, alpha subunit"/>
    <property type="match status" value="1"/>
</dbReference>
<comment type="caution">
    <text evidence="7">The sequence shown here is derived from an EMBL/GenBank/DDBJ whole genome shotgun (WGS) entry which is preliminary data.</text>
</comment>
<dbReference type="PROSITE" id="PS00696">
    <property type="entry name" value="ETF_ALPHA"/>
    <property type="match status" value="1"/>
</dbReference>
<evidence type="ECO:0000256" key="4">
    <source>
        <dbReference type="ARBA" id="ARBA00022827"/>
    </source>
</evidence>
<dbReference type="GO" id="GO:0033539">
    <property type="term" value="P:fatty acid beta-oxidation using acyl-CoA dehydrogenase"/>
    <property type="evidence" value="ECO:0007669"/>
    <property type="project" value="TreeGrafter"/>
</dbReference>
<dbReference type="Pfam" id="PF01012">
    <property type="entry name" value="ETF"/>
    <property type="match status" value="1"/>
</dbReference>
<dbReference type="InterPro" id="IPR029035">
    <property type="entry name" value="DHS-like_NAD/FAD-binding_dom"/>
</dbReference>
<proteinExistence type="inferred from homology"/>
<dbReference type="PIRSF" id="PIRSF000089">
    <property type="entry name" value="Electra_flavoP_a"/>
    <property type="match status" value="1"/>
</dbReference>
<dbReference type="InterPro" id="IPR014729">
    <property type="entry name" value="Rossmann-like_a/b/a_fold"/>
</dbReference>
<reference evidence="7" key="1">
    <citation type="submission" date="2009-10" db="EMBL/GenBank/DDBJ databases">
        <title>Diversity of trophic interactions inside an arsenic-rich microbial ecosystem.</title>
        <authorList>
            <person name="Bertin P.N."/>
            <person name="Heinrich-Salmeron A."/>
            <person name="Pelletier E."/>
            <person name="Goulhen-Chollet F."/>
            <person name="Arsene-Ploetze F."/>
            <person name="Gallien S."/>
            <person name="Calteau A."/>
            <person name="Vallenet D."/>
            <person name="Casiot C."/>
            <person name="Chane-Woon-Ming B."/>
            <person name="Giloteaux L."/>
            <person name="Barakat M."/>
            <person name="Bonnefoy V."/>
            <person name="Bruneel O."/>
            <person name="Chandler M."/>
            <person name="Cleiss J."/>
            <person name="Duran R."/>
            <person name="Elbaz-Poulichet F."/>
            <person name="Fonknechten N."/>
            <person name="Lauga B."/>
            <person name="Mornico D."/>
            <person name="Ortet P."/>
            <person name="Schaeffer C."/>
            <person name="Siguier P."/>
            <person name="Alexander Thil Smith A."/>
            <person name="Van Dorsselaer A."/>
            <person name="Weissenbach J."/>
            <person name="Medigue C."/>
            <person name="Le Paslier D."/>
        </authorList>
    </citation>
    <scope>NUCLEOTIDE SEQUENCE</scope>
</reference>
<feature type="domain" description="Electron transfer flavoprotein alpha/beta-subunit N-terminal" evidence="6">
    <location>
        <begin position="4"/>
        <end position="193"/>
    </location>
</feature>
<dbReference type="PANTHER" id="PTHR43153">
    <property type="entry name" value="ELECTRON TRANSFER FLAVOPROTEIN ALPHA"/>
    <property type="match status" value="1"/>
</dbReference>
<dbReference type="InterPro" id="IPR018206">
    <property type="entry name" value="ETF_asu_C_CS"/>
</dbReference>
<dbReference type="SUPFAM" id="SSF52402">
    <property type="entry name" value="Adenine nucleotide alpha hydrolases-like"/>
    <property type="match status" value="1"/>
</dbReference>
<protein>
    <submittedName>
        <fullName evidence="7">Electron transfer flavoprotein (Alpha subunit)</fullName>
    </submittedName>
</protein>
<accession>E6QMT0</accession>
<dbReference type="Gene3D" id="3.40.50.620">
    <property type="entry name" value="HUPs"/>
    <property type="match status" value="1"/>
</dbReference>
<organism evidence="7">
    <name type="scientific">mine drainage metagenome</name>
    <dbReference type="NCBI Taxonomy" id="410659"/>
    <lineage>
        <taxon>unclassified sequences</taxon>
        <taxon>metagenomes</taxon>
        <taxon>ecological metagenomes</taxon>
    </lineage>
</organism>
<comment type="similarity">
    <text evidence="1">Belongs to the ETF alpha-subunit/FixB family.</text>
</comment>
<dbReference type="GO" id="GO:0050660">
    <property type="term" value="F:flavin adenine dinucleotide binding"/>
    <property type="evidence" value="ECO:0007669"/>
    <property type="project" value="InterPro"/>
</dbReference>
<keyword evidence="3" id="KW-0285">Flavoprotein</keyword>
<dbReference type="Gene3D" id="3.40.50.1220">
    <property type="entry name" value="TPP-binding domain"/>
    <property type="match status" value="1"/>
</dbReference>
<dbReference type="EMBL" id="CABQ01000238">
    <property type="protein sequence ID" value="CBI08551.1"/>
    <property type="molecule type" value="Genomic_DNA"/>
</dbReference>
<dbReference type="InterPro" id="IPR001308">
    <property type="entry name" value="ETF_a/FixB"/>
</dbReference>
<evidence type="ECO:0000256" key="5">
    <source>
        <dbReference type="ARBA" id="ARBA00022982"/>
    </source>
</evidence>